<dbReference type="Proteomes" id="UP000664632">
    <property type="component" value="Unassembled WGS sequence"/>
</dbReference>
<dbReference type="EMBL" id="JAFLWD010000037">
    <property type="protein sequence ID" value="MBO0441530.1"/>
    <property type="molecule type" value="Genomic_DNA"/>
</dbReference>
<name>A0ABS3H3B2_9ENTE</name>
<proteinExistence type="predicted"/>
<reference evidence="1 2" key="1">
    <citation type="submission" date="2021-03" db="EMBL/GenBank/DDBJ databases">
        <title>Enterococcal diversity collection.</title>
        <authorList>
            <person name="Gilmore M.S."/>
            <person name="Schwartzman J."/>
            <person name="Van Tyne D."/>
            <person name="Martin M."/>
            <person name="Earl A.M."/>
            <person name="Manson A.L."/>
            <person name="Straub T."/>
            <person name="Salamzade R."/>
            <person name="Saavedra J."/>
            <person name="Lebreton F."/>
            <person name="Prichula J."/>
            <person name="Schaufler K."/>
            <person name="Gaca A."/>
            <person name="Sgardioli B."/>
            <person name="Wagenaar J."/>
            <person name="Strong T."/>
        </authorList>
    </citation>
    <scope>NUCLEOTIDE SEQUENCE [LARGE SCALE GENOMIC DNA]</scope>
    <source>
        <strain evidence="1 2">DIV0869a</strain>
    </source>
</reference>
<keyword evidence="2" id="KW-1185">Reference proteome</keyword>
<gene>
    <name evidence="1" type="ORF">JZO69_14275</name>
</gene>
<comment type="caution">
    <text evidence="1">The sequence shown here is derived from an EMBL/GenBank/DDBJ whole genome shotgun (WGS) entry which is preliminary data.</text>
</comment>
<sequence length="103" mass="12630">MDYQEQKDLRWDELILLLDVDPEWYKKPETERYKQITTLGRQIFMQDQKNNSDKIDEVKFLTLVHYGYTLNEIAAEFDVSEQTLFCWRKENGYIKKRKMEEVK</sequence>
<dbReference type="RefSeq" id="WP_207113506.1">
    <property type="nucleotide sequence ID" value="NZ_JAFLWD010000037.1"/>
</dbReference>
<organism evidence="1 2">
    <name type="scientific">Candidatus Enterococcus ikei</name>
    <dbReference type="NCBI Taxonomy" id="2815326"/>
    <lineage>
        <taxon>Bacteria</taxon>
        <taxon>Bacillati</taxon>
        <taxon>Bacillota</taxon>
        <taxon>Bacilli</taxon>
        <taxon>Lactobacillales</taxon>
        <taxon>Enterococcaceae</taxon>
        <taxon>Enterococcus</taxon>
    </lineage>
</organism>
<evidence type="ECO:0000313" key="1">
    <source>
        <dbReference type="EMBL" id="MBO0441530.1"/>
    </source>
</evidence>
<accession>A0ABS3H3B2</accession>
<evidence type="ECO:0000313" key="2">
    <source>
        <dbReference type="Proteomes" id="UP000664632"/>
    </source>
</evidence>
<protein>
    <submittedName>
        <fullName evidence="1">Uncharacterized protein</fullName>
    </submittedName>
</protein>